<dbReference type="eggNOG" id="KOG1543">
    <property type="taxonomic scope" value="Eukaryota"/>
</dbReference>
<name>Q237A1_TETTS</name>
<keyword evidence="10" id="KW-1185">Reference proteome</keyword>
<keyword evidence="5" id="KW-0788">Thiol protease</keyword>
<dbReference type="PROSITE" id="PS00139">
    <property type="entry name" value="THIOL_PROTEASE_CYS"/>
    <property type="match status" value="1"/>
</dbReference>
<comment type="similarity">
    <text evidence="1">Belongs to the peptidase C1 family.</text>
</comment>
<keyword evidence="6" id="KW-0865">Zymogen</keyword>
<evidence type="ECO:0000256" key="1">
    <source>
        <dbReference type="ARBA" id="ARBA00008455"/>
    </source>
</evidence>
<dbReference type="CDD" id="cd02620">
    <property type="entry name" value="Peptidase_C1A_CathepsinB"/>
    <property type="match status" value="1"/>
</dbReference>
<dbReference type="SUPFAM" id="SSF54001">
    <property type="entry name" value="Cysteine proteinases"/>
    <property type="match status" value="1"/>
</dbReference>
<reference evidence="10" key="1">
    <citation type="journal article" date="2006" name="PLoS Biol.">
        <title>Macronuclear genome sequence of the ciliate Tetrahymena thermophila, a model eukaryote.</title>
        <authorList>
            <person name="Eisen J.A."/>
            <person name="Coyne R.S."/>
            <person name="Wu M."/>
            <person name="Wu D."/>
            <person name="Thiagarajan M."/>
            <person name="Wortman J.R."/>
            <person name="Badger J.H."/>
            <person name="Ren Q."/>
            <person name="Amedeo P."/>
            <person name="Jones K.M."/>
            <person name="Tallon L.J."/>
            <person name="Delcher A.L."/>
            <person name="Salzberg S.L."/>
            <person name="Silva J.C."/>
            <person name="Haas B.J."/>
            <person name="Majoros W.H."/>
            <person name="Farzad M."/>
            <person name="Carlton J.M."/>
            <person name="Smith R.K. Jr."/>
            <person name="Garg J."/>
            <person name="Pearlman R.E."/>
            <person name="Karrer K.M."/>
            <person name="Sun L."/>
            <person name="Manning G."/>
            <person name="Elde N.C."/>
            <person name="Turkewitz A.P."/>
            <person name="Asai D.J."/>
            <person name="Wilkes D.E."/>
            <person name="Wang Y."/>
            <person name="Cai H."/>
            <person name="Collins K."/>
            <person name="Stewart B.A."/>
            <person name="Lee S.R."/>
            <person name="Wilamowska K."/>
            <person name="Weinberg Z."/>
            <person name="Ruzzo W.L."/>
            <person name="Wloga D."/>
            <person name="Gaertig J."/>
            <person name="Frankel J."/>
            <person name="Tsao C.-C."/>
            <person name="Gorovsky M.A."/>
            <person name="Keeling P.J."/>
            <person name="Waller R.F."/>
            <person name="Patron N.J."/>
            <person name="Cherry J.M."/>
            <person name="Stover N.A."/>
            <person name="Krieger C.J."/>
            <person name="del Toro C."/>
            <person name="Ryder H.F."/>
            <person name="Williamson S.C."/>
            <person name="Barbeau R.A."/>
            <person name="Hamilton E.P."/>
            <person name="Orias E."/>
        </authorList>
    </citation>
    <scope>NUCLEOTIDE SEQUENCE [LARGE SCALE GENOMIC DNA]</scope>
    <source>
        <strain evidence="10">SB210</strain>
    </source>
</reference>
<dbReference type="InterPro" id="IPR000169">
    <property type="entry name" value="Pept_cys_AS"/>
</dbReference>
<gene>
    <name evidence="9" type="ORF">TTHERM_00083480</name>
</gene>
<dbReference type="InParanoid" id="Q237A1"/>
<proteinExistence type="inferred from homology"/>
<keyword evidence="3" id="KW-0732">Signal</keyword>
<dbReference type="AlphaFoldDB" id="Q237A1"/>
<dbReference type="HOGENOM" id="CLU_012184_3_3_1"/>
<dbReference type="PANTHER" id="PTHR12411">
    <property type="entry name" value="CYSTEINE PROTEASE FAMILY C1-RELATED"/>
    <property type="match status" value="1"/>
</dbReference>
<sequence>MKHQALIITAGILLATLTGFVAFEAFRYKQEKYHDKLKQIIQKVNSSNSTWKAGENTKWINSDIAGVKAHMGVKLGQESGIKLETVSAQANGLPEEFDARVQWGDKCSSLWEVRDQSTCGSCWAFGAAESLSDRHCIHLGQDIRLSTQNLLTCCAACGDGCDGGWPEAAMDYYVNTGLVTGDLYGNNSWCQAYTFAPCAHHVTSDIYPPCTGELPTPPCINSCDSNSTHTIPYSKDIHRGSKAYGIAKDEKAIMAEIYKNGPIEVALTVYEDFLTYKTGVYQHVTGDELGGHAVKMVGWGVENGTPYWTIVNSWNESWGDKGTFKILRGKNECGIESSCVTALPAY</sequence>
<dbReference type="GeneID" id="7839336"/>
<dbReference type="PRINTS" id="PR00705">
    <property type="entry name" value="PAPAIN"/>
</dbReference>
<dbReference type="RefSeq" id="XP_001012594.1">
    <property type="nucleotide sequence ID" value="XM_001012594.3"/>
</dbReference>
<dbReference type="SMART" id="SM00645">
    <property type="entry name" value="Pept_C1"/>
    <property type="match status" value="1"/>
</dbReference>
<protein>
    <submittedName>
        <fullName evidence="9">Papain family cysteine protease</fullName>
    </submittedName>
</protein>
<dbReference type="InterPro" id="IPR025660">
    <property type="entry name" value="Pept_his_AS"/>
</dbReference>
<keyword evidence="4" id="KW-0378">Hydrolase</keyword>
<evidence type="ECO:0000256" key="3">
    <source>
        <dbReference type="ARBA" id="ARBA00022729"/>
    </source>
</evidence>
<evidence type="ECO:0000256" key="2">
    <source>
        <dbReference type="ARBA" id="ARBA00022670"/>
    </source>
</evidence>
<dbReference type="EMBL" id="GG662749">
    <property type="protein sequence ID" value="EAR92349.1"/>
    <property type="molecule type" value="Genomic_DNA"/>
</dbReference>
<dbReference type="InterPro" id="IPR012599">
    <property type="entry name" value="Propeptide_C1A"/>
</dbReference>
<dbReference type="InterPro" id="IPR013128">
    <property type="entry name" value="Peptidase_C1A"/>
</dbReference>
<dbReference type="OMA" id="YFDEAGC"/>
<evidence type="ECO:0000256" key="4">
    <source>
        <dbReference type="ARBA" id="ARBA00022801"/>
    </source>
</evidence>
<accession>Q237A1</accession>
<feature type="domain" description="Peptidase C1A papain C-terminal" evidence="8">
    <location>
        <begin position="93"/>
        <end position="343"/>
    </location>
</feature>
<evidence type="ECO:0000313" key="10">
    <source>
        <dbReference type="Proteomes" id="UP000009168"/>
    </source>
</evidence>
<keyword evidence="7" id="KW-1015">Disulfide bond</keyword>
<dbReference type="OrthoDB" id="640249at2759"/>
<keyword evidence="2 9" id="KW-0645">Protease</keyword>
<dbReference type="KEGG" id="tet:TTHERM_00083480"/>
<evidence type="ECO:0000256" key="7">
    <source>
        <dbReference type="ARBA" id="ARBA00023157"/>
    </source>
</evidence>
<evidence type="ECO:0000256" key="6">
    <source>
        <dbReference type="ARBA" id="ARBA00023145"/>
    </source>
</evidence>
<dbReference type="FunFam" id="3.90.70.10:FF:000031">
    <property type="entry name" value="Cathepsin B"/>
    <property type="match status" value="1"/>
</dbReference>
<dbReference type="Pfam" id="PF08127">
    <property type="entry name" value="Propeptide_C1"/>
    <property type="match status" value="1"/>
</dbReference>
<evidence type="ECO:0000259" key="8">
    <source>
        <dbReference type="SMART" id="SM00645"/>
    </source>
</evidence>
<dbReference type="PROSITE" id="PS00639">
    <property type="entry name" value="THIOL_PROTEASE_HIS"/>
    <property type="match status" value="1"/>
</dbReference>
<dbReference type="Proteomes" id="UP000009168">
    <property type="component" value="Unassembled WGS sequence"/>
</dbReference>
<dbReference type="Pfam" id="PF00112">
    <property type="entry name" value="Peptidase_C1"/>
    <property type="match status" value="1"/>
</dbReference>
<dbReference type="MEROPS" id="C01.049"/>
<dbReference type="InterPro" id="IPR038765">
    <property type="entry name" value="Papain-like_cys_pep_sf"/>
</dbReference>
<evidence type="ECO:0000256" key="5">
    <source>
        <dbReference type="ARBA" id="ARBA00022807"/>
    </source>
</evidence>
<organism evidence="9 10">
    <name type="scientific">Tetrahymena thermophila (strain SB210)</name>
    <dbReference type="NCBI Taxonomy" id="312017"/>
    <lineage>
        <taxon>Eukaryota</taxon>
        <taxon>Sar</taxon>
        <taxon>Alveolata</taxon>
        <taxon>Ciliophora</taxon>
        <taxon>Intramacronucleata</taxon>
        <taxon>Oligohymenophorea</taxon>
        <taxon>Hymenostomatida</taxon>
        <taxon>Tetrahymenina</taxon>
        <taxon>Tetrahymenidae</taxon>
        <taxon>Tetrahymena</taxon>
    </lineage>
</organism>
<evidence type="ECO:0000313" key="9">
    <source>
        <dbReference type="EMBL" id="EAR92349.1"/>
    </source>
</evidence>
<dbReference type="Gene3D" id="3.90.70.10">
    <property type="entry name" value="Cysteine proteinases"/>
    <property type="match status" value="1"/>
</dbReference>
<dbReference type="InterPro" id="IPR000668">
    <property type="entry name" value="Peptidase_C1A_C"/>
</dbReference>
<dbReference type="GO" id="GO:0006508">
    <property type="term" value="P:proteolysis"/>
    <property type="evidence" value="ECO:0007669"/>
    <property type="project" value="UniProtKB-KW"/>
</dbReference>
<dbReference type="GO" id="GO:0004197">
    <property type="term" value="F:cysteine-type endopeptidase activity"/>
    <property type="evidence" value="ECO:0007669"/>
    <property type="project" value="InterPro"/>
</dbReference>